<dbReference type="Proteomes" id="UP001143543">
    <property type="component" value="Unassembled WGS sequence"/>
</dbReference>
<dbReference type="SMART" id="SM00014">
    <property type="entry name" value="acidPPc"/>
    <property type="match status" value="1"/>
</dbReference>
<feature type="transmembrane region" description="Helical" evidence="1">
    <location>
        <begin position="196"/>
        <end position="214"/>
    </location>
</feature>
<evidence type="ECO:0000313" key="4">
    <source>
        <dbReference type="Proteomes" id="UP001143543"/>
    </source>
</evidence>
<evidence type="ECO:0000313" key="3">
    <source>
        <dbReference type="EMBL" id="GLB50440.1"/>
    </source>
</evidence>
<keyword evidence="1" id="KW-1133">Transmembrane helix</keyword>
<dbReference type="SUPFAM" id="SSF48317">
    <property type="entry name" value="Acid phosphatase/Vanadium-dependent haloperoxidase"/>
    <property type="match status" value="1"/>
</dbReference>
<dbReference type="Gene3D" id="1.20.144.10">
    <property type="entry name" value="Phosphatidic acid phosphatase type 2/haloperoxidase"/>
    <property type="match status" value="1"/>
</dbReference>
<proteinExistence type="predicted"/>
<comment type="caution">
    <text evidence="3">The sequence shown here is derived from an EMBL/GenBank/DDBJ whole genome shotgun (WGS) entry which is preliminary data.</text>
</comment>
<protein>
    <recommendedName>
        <fullName evidence="2">Phosphatidic acid phosphatase type 2/haloperoxidase domain-containing protein</fullName>
    </recommendedName>
</protein>
<dbReference type="InterPro" id="IPR000326">
    <property type="entry name" value="PAP2/HPO"/>
</dbReference>
<dbReference type="RefSeq" id="WP_281766064.1">
    <property type="nucleotide sequence ID" value="NZ_BRVO01000003.1"/>
</dbReference>
<keyword evidence="1" id="KW-0472">Membrane</keyword>
<gene>
    <name evidence="3" type="ORF">Y10_28080</name>
</gene>
<evidence type="ECO:0000256" key="1">
    <source>
        <dbReference type="SAM" id="Phobius"/>
    </source>
</evidence>
<name>A0ABQ5MM07_9FLAO</name>
<sequence length="272" mass="29816">MRRLCVVILICLSVNFKGTAQESGSDVYDWNWAIDGPWTAAGLGGSAYGFVLIQNKKEISESYLETLNPDDINDIDSWAAGNFSENADKASYLPFYASFAMPFALLLDDEINDESLTIIGLYIESLSTTAAMYTISAGLVNRSRPYVYSENAPMEKRTSSSGQRSFFSGHVAATATATFFAAKVFADYHPNSNARFFVWTGAAVIPAAVGYYRLEAGQHFLTDVLLGYGLGALTGYAVPALHKKDRKVRLYPTSEVDIYGNNVQALGISYRF</sequence>
<organism evidence="3 4">
    <name type="scientific">Neptunitalea lumnitzerae</name>
    <dbReference type="NCBI Taxonomy" id="2965509"/>
    <lineage>
        <taxon>Bacteria</taxon>
        <taxon>Pseudomonadati</taxon>
        <taxon>Bacteroidota</taxon>
        <taxon>Flavobacteriia</taxon>
        <taxon>Flavobacteriales</taxon>
        <taxon>Flavobacteriaceae</taxon>
        <taxon>Neptunitalea</taxon>
    </lineage>
</organism>
<keyword evidence="1" id="KW-0812">Transmembrane</keyword>
<keyword evidence="4" id="KW-1185">Reference proteome</keyword>
<dbReference type="InterPro" id="IPR036938">
    <property type="entry name" value="PAP2/HPO_sf"/>
</dbReference>
<evidence type="ECO:0000259" key="2">
    <source>
        <dbReference type="SMART" id="SM00014"/>
    </source>
</evidence>
<dbReference type="EMBL" id="BRVO01000003">
    <property type="protein sequence ID" value="GLB50440.1"/>
    <property type="molecule type" value="Genomic_DNA"/>
</dbReference>
<reference evidence="3" key="1">
    <citation type="submission" date="2022-07" db="EMBL/GenBank/DDBJ databases">
        <title>Taxonomy of Novel Oxalotrophic and Methylotrophic Bacteria.</title>
        <authorList>
            <person name="Sahin N."/>
            <person name="Tani A."/>
        </authorList>
    </citation>
    <scope>NUCLEOTIDE SEQUENCE</scope>
    <source>
        <strain evidence="3">Y10</strain>
    </source>
</reference>
<feature type="transmembrane region" description="Helical" evidence="1">
    <location>
        <begin position="220"/>
        <end position="241"/>
    </location>
</feature>
<dbReference type="CDD" id="cd01610">
    <property type="entry name" value="PAP2_like"/>
    <property type="match status" value="1"/>
</dbReference>
<dbReference type="Pfam" id="PF01569">
    <property type="entry name" value="PAP2"/>
    <property type="match status" value="1"/>
</dbReference>
<feature type="domain" description="Phosphatidic acid phosphatase type 2/haloperoxidase" evidence="2">
    <location>
        <begin position="122"/>
        <end position="239"/>
    </location>
</feature>
<accession>A0ABQ5MM07</accession>